<dbReference type="InterPro" id="IPR020845">
    <property type="entry name" value="AMP-binding_CS"/>
</dbReference>
<dbReference type="PANTHER" id="PTHR24095:SF232">
    <property type="entry name" value="ACETYL-COENZYME A SYNTHETASE"/>
    <property type="match status" value="1"/>
</dbReference>
<feature type="domain" description="Acetyl-coenzyme A synthetase N-terminal" evidence="3">
    <location>
        <begin position="11"/>
        <end position="65"/>
    </location>
</feature>
<dbReference type="PANTHER" id="PTHR24095">
    <property type="entry name" value="ACETYL-COENZYME A SYNTHETASE"/>
    <property type="match status" value="1"/>
</dbReference>
<reference evidence="4" key="1">
    <citation type="submission" date="2024-03" db="EMBL/GenBank/DDBJ databases">
        <title>Complete genome sequence of Sulfurisphaera javensis strain KD-1.</title>
        <authorList>
            <person name="Sakai H."/>
            <person name="Nur N."/>
            <person name="Suwanto A."/>
            <person name="Kurosawa N."/>
        </authorList>
    </citation>
    <scope>NUCLEOTIDE SEQUENCE</scope>
    <source>
        <strain evidence="4">KD-1</strain>
    </source>
</reference>
<dbReference type="GO" id="GO:0006085">
    <property type="term" value="P:acetyl-CoA biosynthetic process"/>
    <property type="evidence" value="ECO:0007669"/>
    <property type="project" value="TreeGrafter"/>
</dbReference>
<comment type="similarity">
    <text evidence="1">Belongs to the ATP-dependent AMP-binding enzyme family.</text>
</comment>
<dbReference type="Pfam" id="PF00501">
    <property type="entry name" value="AMP-binding"/>
    <property type="match status" value="1"/>
</dbReference>
<protein>
    <recommendedName>
        <fullName evidence="5">Acetyl-CoA synthetase</fullName>
    </recommendedName>
</protein>
<dbReference type="InterPro" id="IPR032387">
    <property type="entry name" value="ACAS_N"/>
</dbReference>
<organism evidence="4">
    <name type="scientific">Sulfurisphaera javensis</name>
    <dbReference type="NCBI Taxonomy" id="2049879"/>
    <lineage>
        <taxon>Archaea</taxon>
        <taxon>Thermoproteota</taxon>
        <taxon>Thermoprotei</taxon>
        <taxon>Sulfolobales</taxon>
        <taxon>Sulfolobaceae</taxon>
        <taxon>Sulfurisphaera</taxon>
    </lineage>
</organism>
<feature type="domain" description="AMP-dependent synthetase/ligase" evidence="2">
    <location>
        <begin position="71"/>
        <end position="393"/>
    </location>
</feature>
<dbReference type="InterPro" id="IPR000873">
    <property type="entry name" value="AMP-dep_synth/lig_dom"/>
</dbReference>
<dbReference type="Gene3D" id="3.40.50.12780">
    <property type="entry name" value="N-terminal domain of ligase-like"/>
    <property type="match status" value="1"/>
</dbReference>
<evidence type="ECO:0000259" key="2">
    <source>
        <dbReference type="Pfam" id="PF00501"/>
    </source>
</evidence>
<evidence type="ECO:0000313" key="4">
    <source>
        <dbReference type="EMBL" id="BFH72908.1"/>
    </source>
</evidence>
<proteinExistence type="inferred from homology"/>
<sequence>MEIKFTSISDYMKIWKESIENPLSFWERIASKLVWFKKWDKVLDYKSPSEYRWFAGGKINITYNAIDRWLSTKSTQLALIWENEIGNVNKLTYQDLHREISKVSKGLKELGVNKGDRIMLYMPMIPEAMIIMLATARIGGIHTVVFSGFGKRALIDRITSAKPKVIFTADITYRRGKSIELKSVLDDALKEAPVEHVIVLDRESKSNFKEGRDLEYNEFIAKGYPSIDVEPVESTDPLFILYTSGTTGKPKGVVHAMGSYTVWAYFHNNWLFDFNNSVFLSTSDIGWINGHSYSTYGPLLNGGTVLWFEGVLSGNKIWELVEKYKVNYIWTAPTLVRQLMKEGSSADGYDISNLKIIVTAGEILGGDAFDWLKKFSPIVFETWGQTENSGYIASPGGMAIGLLPIKKVSKFTSTKYRY</sequence>
<dbReference type="Pfam" id="PF16177">
    <property type="entry name" value="ACAS_N"/>
    <property type="match status" value="1"/>
</dbReference>
<evidence type="ECO:0008006" key="5">
    <source>
        <dbReference type="Google" id="ProtNLM"/>
    </source>
</evidence>
<gene>
    <name evidence="4" type="ORF">SJAV_08520</name>
</gene>
<dbReference type="KEGG" id="sjv:SJAV_08520"/>
<evidence type="ECO:0000256" key="1">
    <source>
        <dbReference type="ARBA" id="ARBA00006432"/>
    </source>
</evidence>
<dbReference type="RefSeq" id="WP_369611096.1">
    <property type="nucleotide sequence ID" value="NZ_AP031322.1"/>
</dbReference>
<accession>A0AAT9GPZ3</accession>
<dbReference type="EMBL" id="AP031322">
    <property type="protein sequence ID" value="BFH72908.1"/>
    <property type="molecule type" value="Genomic_DNA"/>
</dbReference>
<dbReference type="AlphaFoldDB" id="A0AAT9GPZ3"/>
<dbReference type="PROSITE" id="PS00455">
    <property type="entry name" value="AMP_BINDING"/>
    <property type="match status" value="1"/>
</dbReference>
<evidence type="ECO:0000259" key="3">
    <source>
        <dbReference type="Pfam" id="PF16177"/>
    </source>
</evidence>
<dbReference type="GeneID" id="92353781"/>
<dbReference type="InterPro" id="IPR042099">
    <property type="entry name" value="ANL_N_sf"/>
</dbReference>
<dbReference type="SUPFAM" id="SSF56801">
    <property type="entry name" value="Acetyl-CoA synthetase-like"/>
    <property type="match status" value="1"/>
</dbReference>
<dbReference type="GO" id="GO:0003987">
    <property type="term" value="F:acetate-CoA ligase activity"/>
    <property type="evidence" value="ECO:0007669"/>
    <property type="project" value="TreeGrafter"/>
</dbReference>
<name>A0AAT9GPZ3_9CREN</name>